<protein>
    <submittedName>
        <fullName evidence="2">Uncharacterized protein</fullName>
    </submittedName>
</protein>
<dbReference type="Proteomes" id="UP000242814">
    <property type="component" value="Unassembled WGS sequence"/>
</dbReference>
<feature type="compositionally biased region" description="Polar residues" evidence="1">
    <location>
        <begin position="31"/>
        <end position="40"/>
    </location>
</feature>
<gene>
    <name evidence="2" type="ORF">ACO22_04509</name>
</gene>
<evidence type="ECO:0000256" key="1">
    <source>
        <dbReference type="SAM" id="MobiDB-lite"/>
    </source>
</evidence>
<organism evidence="2 3">
    <name type="scientific">Paracoccidioides brasiliensis</name>
    <dbReference type="NCBI Taxonomy" id="121759"/>
    <lineage>
        <taxon>Eukaryota</taxon>
        <taxon>Fungi</taxon>
        <taxon>Dikarya</taxon>
        <taxon>Ascomycota</taxon>
        <taxon>Pezizomycotina</taxon>
        <taxon>Eurotiomycetes</taxon>
        <taxon>Eurotiomycetidae</taxon>
        <taxon>Onygenales</taxon>
        <taxon>Ajellomycetaceae</taxon>
        <taxon>Paracoccidioides</taxon>
    </lineage>
</organism>
<dbReference type="AlphaFoldDB" id="A0A1D2JCU9"/>
<feature type="region of interest" description="Disordered" evidence="1">
    <location>
        <begin position="1"/>
        <end position="43"/>
    </location>
</feature>
<accession>A0A1D2JCU9</accession>
<feature type="region of interest" description="Disordered" evidence="1">
    <location>
        <begin position="95"/>
        <end position="116"/>
    </location>
</feature>
<proteinExistence type="predicted"/>
<evidence type="ECO:0000313" key="3">
    <source>
        <dbReference type="Proteomes" id="UP000242814"/>
    </source>
</evidence>
<dbReference type="VEuPathDB" id="FungiDB:PADG_02045"/>
<name>A0A1D2JCU9_PARBR</name>
<sequence length="197" mass="21122">MRTNPTLHGGRRDSAPADVGGRGSGVMLVSQKAQQTTSQRPAADSALTLGLDLDLRTGLGLAWSRVWVDAGGSSGSSDSSLTGAAKKMFAIRRGQGLSPEFPSPASQREQQSPRKGCEMFNESGWTDGDFVDFAGNRLVLNLQHQAVQTLQGIDMIRPDEIGWVTNKAWSIKASVQLAANNEAREAREAEGDRLKRG</sequence>
<comment type="caution">
    <text evidence="2">The sequence shown here is derived from an EMBL/GenBank/DDBJ whole genome shotgun (WGS) entry which is preliminary data.</text>
</comment>
<evidence type="ECO:0000313" key="2">
    <source>
        <dbReference type="EMBL" id="ODH26632.1"/>
    </source>
</evidence>
<dbReference type="VEuPathDB" id="FungiDB:PABG_03476"/>
<reference evidence="2 3" key="1">
    <citation type="submission" date="2016-06" db="EMBL/GenBank/DDBJ databases">
        <authorList>
            <person name="Kjaerup R.B."/>
            <person name="Dalgaard T.S."/>
            <person name="Juul-Madsen H.R."/>
        </authorList>
    </citation>
    <scope>NUCLEOTIDE SEQUENCE [LARGE SCALE GENOMIC DNA]</scope>
    <source>
        <strain evidence="2 3">Pb300</strain>
    </source>
</reference>
<dbReference type="EMBL" id="LZYO01000180">
    <property type="protein sequence ID" value="ODH26632.1"/>
    <property type="molecule type" value="Genomic_DNA"/>
</dbReference>